<name>A0A0S7Y7V4_UNCT6</name>
<evidence type="ECO:0000256" key="1">
    <source>
        <dbReference type="ARBA" id="ARBA00004852"/>
    </source>
</evidence>
<dbReference type="GO" id="GO:0006520">
    <property type="term" value="P:amino acid metabolic process"/>
    <property type="evidence" value="ECO:0007669"/>
    <property type="project" value="InterPro"/>
</dbReference>
<dbReference type="AlphaFoldDB" id="A0A0S7Y7V4"/>
<feature type="binding site" evidence="7">
    <location>
        <position position="223"/>
    </location>
    <ligand>
        <name>L-aspartate</name>
        <dbReference type="ChEBI" id="CHEBI:29991"/>
    </ligand>
</feature>
<dbReference type="GO" id="GO:0016597">
    <property type="term" value="F:amino acid binding"/>
    <property type="evidence" value="ECO:0007669"/>
    <property type="project" value="InterPro"/>
</dbReference>
<feature type="domain" description="Aspartate/ornithine carbamoyltransferase carbamoyl-P binding" evidence="9">
    <location>
        <begin position="6"/>
        <end position="149"/>
    </location>
</feature>
<comment type="pathway">
    <text evidence="1 7">Pyrimidine metabolism; UMP biosynthesis via de novo pathway; (S)-dihydroorotate from bicarbonate: step 2/3.</text>
</comment>
<dbReference type="PANTHER" id="PTHR45753">
    <property type="entry name" value="ORNITHINE CARBAMOYLTRANSFERASE, MITOCHONDRIAL"/>
    <property type="match status" value="1"/>
</dbReference>
<dbReference type="InterPro" id="IPR002082">
    <property type="entry name" value="Asp_carbamoyltransf"/>
</dbReference>
<feature type="binding site" evidence="7">
    <location>
        <position position="86"/>
    </location>
    <ligand>
        <name>L-aspartate</name>
        <dbReference type="ChEBI" id="CHEBI:29991"/>
    </ligand>
</feature>
<evidence type="ECO:0000259" key="8">
    <source>
        <dbReference type="Pfam" id="PF00185"/>
    </source>
</evidence>
<evidence type="ECO:0000313" key="10">
    <source>
        <dbReference type="EMBL" id="KPJ70834.1"/>
    </source>
</evidence>
<feature type="binding site" evidence="7">
    <location>
        <position position="59"/>
    </location>
    <ligand>
        <name>carbamoyl phosphate</name>
        <dbReference type="ChEBI" id="CHEBI:58228"/>
    </ligand>
</feature>
<dbReference type="PRINTS" id="PR00100">
    <property type="entry name" value="AOTCASE"/>
</dbReference>
<dbReference type="FunFam" id="3.40.50.1370:FF:000007">
    <property type="entry name" value="Aspartate carbamoyltransferase"/>
    <property type="match status" value="1"/>
</dbReference>
<dbReference type="Pfam" id="PF00185">
    <property type="entry name" value="OTCace"/>
    <property type="match status" value="1"/>
</dbReference>
<dbReference type="InterPro" id="IPR036901">
    <property type="entry name" value="Asp/Orn_carbamoylTrfase_sf"/>
</dbReference>
<dbReference type="NCBIfam" id="TIGR00670">
    <property type="entry name" value="asp_carb_tr"/>
    <property type="match status" value="1"/>
</dbReference>
<dbReference type="NCBIfam" id="NF002032">
    <property type="entry name" value="PRK00856.1"/>
    <property type="match status" value="1"/>
</dbReference>
<feature type="binding site" evidence="7">
    <location>
        <position position="136"/>
    </location>
    <ligand>
        <name>carbamoyl phosphate</name>
        <dbReference type="ChEBI" id="CHEBI:58228"/>
    </ligand>
</feature>
<feature type="binding site" evidence="7">
    <location>
        <position position="139"/>
    </location>
    <ligand>
        <name>carbamoyl phosphate</name>
        <dbReference type="ChEBI" id="CHEBI:58228"/>
    </ligand>
</feature>
<dbReference type="PROSITE" id="PS00097">
    <property type="entry name" value="CARBAMOYLTRANSFERASE"/>
    <property type="match status" value="1"/>
</dbReference>
<dbReference type="InterPro" id="IPR006130">
    <property type="entry name" value="Asp/Orn_carbamoylTrfase"/>
</dbReference>
<feature type="binding site" evidence="7">
    <location>
        <position position="265"/>
    </location>
    <ligand>
        <name>carbamoyl phosphate</name>
        <dbReference type="ChEBI" id="CHEBI:58228"/>
    </ligand>
</feature>
<feature type="binding site" evidence="7">
    <location>
        <position position="169"/>
    </location>
    <ligand>
        <name>L-aspartate</name>
        <dbReference type="ChEBI" id="CHEBI:29991"/>
    </ligand>
</feature>
<dbReference type="SUPFAM" id="SSF53671">
    <property type="entry name" value="Aspartate/ornithine carbamoyltransferase"/>
    <property type="match status" value="1"/>
</dbReference>
<comment type="subunit">
    <text evidence="7">Heterododecamer (2C3:3R2) of six catalytic PyrB chains organized as two trimers (C3), and six regulatory PyrI chains organized as three dimers (R2).</text>
</comment>
<accession>A0A0S7Y7V4</accession>
<comment type="similarity">
    <text evidence="2 7">Belongs to the aspartate/ornithine carbamoyltransferase superfamily. ATCase family.</text>
</comment>
<proteinExistence type="inferred from homology"/>
<feature type="binding site" evidence="7">
    <location>
        <position position="108"/>
    </location>
    <ligand>
        <name>carbamoyl phosphate</name>
        <dbReference type="ChEBI" id="CHEBI:58228"/>
    </ligand>
</feature>
<protein>
    <recommendedName>
        <fullName evidence="7">Aspartate carbamoyltransferase</fullName>
        <ecNumber evidence="7">2.1.3.2</ecNumber>
    </recommendedName>
    <alternativeName>
        <fullName evidence="7">Aspartate transcarbamylase</fullName>
        <shortName evidence="7">ATCase</shortName>
    </alternativeName>
</protein>
<dbReference type="InterPro" id="IPR006132">
    <property type="entry name" value="Asp/Orn_carbamoyltranf_P-bd"/>
</dbReference>
<dbReference type="HAMAP" id="MF_00001">
    <property type="entry name" value="Asp_carb_tr"/>
    <property type="match status" value="1"/>
</dbReference>
<comment type="caution">
    <text evidence="10">The sequence shown here is derived from an EMBL/GenBank/DDBJ whole genome shotgun (WGS) entry which is preliminary data.</text>
</comment>
<evidence type="ECO:0000256" key="7">
    <source>
        <dbReference type="HAMAP-Rule" id="MF_00001"/>
    </source>
</evidence>
<reference evidence="10 11" key="1">
    <citation type="journal article" date="2015" name="Microbiome">
        <title>Genomic resolution of linkages in carbon, nitrogen, and sulfur cycling among widespread estuary sediment bacteria.</title>
        <authorList>
            <person name="Baker B.J."/>
            <person name="Lazar C.S."/>
            <person name="Teske A.P."/>
            <person name="Dick G.J."/>
        </authorList>
    </citation>
    <scope>NUCLEOTIDE SEQUENCE [LARGE SCALE GENOMIC DNA]</scope>
    <source>
        <strain evidence="10">DG_78</strain>
    </source>
</reference>
<evidence type="ECO:0000256" key="3">
    <source>
        <dbReference type="ARBA" id="ARBA00022679"/>
    </source>
</evidence>
<feature type="binding site" evidence="7">
    <location>
        <position position="264"/>
    </location>
    <ligand>
        <name>carbamoyl phosphate</name>
        <dbReference type="ChEBI" id="CHEBI:58228"/>
    </ligand>
</feature>
<evidence type="ECO:0000256" key="4">
    <source>
        <dbReference type="ARBA" id="ARBA00022975"/>
    </source>
</evidence>
<evidence type="ECO:0000256" key="6">
    <source>
        <dbReference type="ARBA" id="ARBA00048859"/>
    </source>
</evidence>
<sequence>MNNPKKDLLGIENLSDSEIYQYLDAADKFTEVLERPIPIVPSLRGKTILTLFFEPSTRTQLSFSIAAKRLSADVVNFSQATSSVSKGETLLDTAKNIEAMKVDGVIVRHSAPGAAKYLAERLDAFVINAGDGSHEHPTQALLDLMTMKQYFGAFKNLNVLIVGDIAHSRVARSNIFGLKTLGAQVAICAPPTLIPLEIEKCGADVYSNLDSIIGKFDVIMVLRIQLERQEGGLFPSTREYRTLYGLTRERVGKMKTDSIIMHPGPTNRGVEIDPDVADSNKSVILQQVKNGVAIRMAILFIHAGGKIE</sequence>
<dbReference type="EC" id="2.1.3.2" evidence="7"/>
<keyword evidence="4 7" id="KW-0665">Pyrimidine biosynthesis</keyword>
<evidence type="ECO:0000313" key="11">
    <source>
        <dbReference type="Proteomes" id="UP000051012"/>
    </source>
</evidence>
<keyword evidence="3 7" id="KW-0808">Transferase</keyword>
<evidence type="ECO:0000259" key="9">
    <source>
        <dbReference type="Pfam" id="PF02729"/>
    </source>
</evidence>
<comment type="catalytic activity">
    <reaction evidence="6 7">
        <text>carbamoyl phosphate + L-aspartate = N-carbamoyl-L-aspartate + phosphate + H(+)</text>
        <dbReference type="Rhea" id="RHEA:20013"/>
        <dbReference type="ChEBI" id="CHEBI:15378"/>
        <dbReference type="ChEBI" id="CHEBI:29991"/>
        <dbReference type="ChEBI" id="CHEBI:32814"/>
        <dbReference type="ChEBI" id="CHEBI:43474"/>
        <dbReference type="ChEBI" id="CHEBI:58228"/>
        <dbReference type="EC" id="2.1.3.2"/>
    </reaction>
</comment>
<feature type="binding site" evidence="7">
    <location>
        <position position="58"/>
    </location>
    <ligand>
        <name>carbamoyl phosphate</name>
        <dbReference type="ChEBI" id="CHEBI:58228"/>
    </ligand>
</feature>
<dbReference type="UniPathway" id="UPA00070">
    <property type="reaction ID" value="UER00116"/>
</dbReference>
<dbReference type="PANTHER" id="PTHR45753:SF6">
    <property type="entry name" value="ASPARTATE CARBAMOYLTRANSFERASE"/>
    <property type="match status" value="1"/>
</dbReference>
<dbReference type="PRINTS" id="PR00101">
    <property type="entry name" value="ATCASE"/>
</dbReference>
<dbReference type="Pfam" id="PF02729">
    <property type="entry name" value="OTCace_N"/>
    <property type="match status" value="1"/>
</dbReference>
<feature type="domain" description="Aspartate/ornithine carbamoyltransferase Asp/Orn-binding" evidence="8">
    <location>
        <begin position="155"/>
        <end position="300"/>
    </location>
</feature>
<dbReference type="EMBL" id="LJNI01000155">
    <property type="protein sequence ID" value="KPJ70834.1"/>
    <property type="molecule type" value="Genomic_DNA"/>
</dbReference>
<dbReference type="GO" id="GO:0004070">
    <property type="term" value="F:aspartate carbamoyltransferase activity"/>
    <property type="evidence" value="ECO:0007669"/>
    <property type="project" value="UniProtKB-UniRule"/>
</dbReference>
<gene>
    <name evidence="7" type="primary">pyrB</name>
    <name evidence="10" type="ORF">AMJ52_09410</name>
</gene>
<dbReference type="PATRIC" id="fig|1703772.3.peg.1144"/>
<organism evidence="10 11">
    <name type="scientific">candidate division TA06 bacterium DG_78</name>
    <dbReference type="NCBI Taxonomy" id="1703772"/>
    <lineage>
        <taxon>Bacteria</taxon>
        <taxon>Bacteria division TA06</taxon>
    </lineage>
</organism>
<dbReference type="GO" id="GO:0005829">
    <property type="term" value="C:cytosol"/>
    <property type="evidence" value="ECO:0007669"/>
    <property type="project" value="TreeGrafter"/>
</dbReference>
<evidence type="ECO:0000256" key="2">
    <source>
        <dbReference type="ARBA" id="ARBA00008896"/>
    </source>
</evidence>
<dbReference type="GO" id="GO:0044205">
    <property type="term" value="P:'de novo' UMP biosynthetic process"/>
    <property type="evidence" value="ECO:0007669"/>
    <property type="project" value="UniProtKB-UniRule"/>
</dbReference>
<dbReference type="InterPro" id="IPR006131">
    <property type="entry name" value="Asp_carbamoyltransf_Asp/Orn-bd"/>
</dbReference>
<comment type="function">
    <text evidence="5 7">Catalyzes the condensation of carbamoyl phosphate and aspartate to form carbamoyl aspartate and inorganic phosphate, the committed step in the de novo pyrimidine nucleotide biosynthesis pathway.</text>
</comment>
<dbReference type="Proteomes" id="UP000051012">
    <property type="component" value="Unassembled WGS sequence"/>
</dbReference>
<dbReference type="GO" id="GO:0006207">
    <property type="term" value="P:'de novo' pyrimidine nucleobase biosynthetic process"/>
    <property type="evidence" value="ECO:0007669"/>
    <property type="project" value="InterPro"/>
</dbReference>
<evidence type="ECO:0000256" key="5">
    <source>
        <dbReference type="ARBA" id="ARBA00043884"/>
    </source>
</evidence>
<dbReference type="Gene3D" id="3.40.50.1370">
    <property type="entry name" value="Aspartate/ornithine carbamoyltransferase"/>
    <property type="match status" value="2"/>
</dbReference>